<reference evidence="1" key="1">
    <citation type="journal article" date="2021" name="Proc. Natl. Acad. Sci. U.S.A.">
        <title>A Catalog of Tens of Thousands of Viruses from Human Metagenomes Reveals Hidden Associations with Chronic Diseases.</title>
        <authorList>
            <person name="Tisza M.J."/>
            <person name="Buck C.B."/>
        </authorList>
    </citation>
    <scope>NUCLEOTIDE SEQUENCE</scope>
    <source>
        <strain evidence="1">CtCo31</strain>
    </source>
</reference>
<evidence type="ECO:0000313" key="1">
    <source>
        <dbReference type="EMBL" id="DAF95459.1"/>
    </source>
</evidence>
<name>A0A8S5UM05_9CAUD</name>
<dbReference type="EMBL" id="BK016109">
    <property type="protein sequence ID" value="DAF95459.1"/>
    <property type="molecule type" value="Genomic_DNA"/>
</dbReference>
<dbReference type="SUPFAM" id="SSF89433">
    <property type="entry name" value="Baseplate structural protein gp8"/>
    <property type="match status" value="1"/>
</dbReference>
<dbReference type="Gene3D" id="2.170.290.10">
    <property type="entry name" value="baseplate structural protein gp8, domain 2"/>
    <property type="match status" value="1"/>
</dbReference>
<accession>A0A8S5UM05</accession>
<organism evidence="1">
    <name type="scientific">Myoviridae sp. ctCo31</name>
    <dbReference type="NCBI Taxonomy" id="2825053"/>
    <lineage>
        <taxon>Viruses</taxon>
        <taxon>Duplodnaviria</taxon>
        <taxon>Heunggongvirae</taxon>
        <taxon>Uroviricota</taxon>
        <taxon>Caudoviricetes</taxon>
    </lineage>
</organism>
<sequence length="40" mass="4289">MNTGIFNQIAPGEGIKVYRCVDVPSEGECSIDIATDKITC</sequence>
<protein>
    <submittedName>
        <fullName evidence="1">Baseplate wedge subunit</fullName>
    </submittedName>
</protein>
<proteinExistence type="predicted"/>
<dbReference type="InterPro" id="IPR036327">
    <property type="entry name" value="Gp8_sf"/>
</dbReference>